<dbReference type="Gene3D" id="2.60.40.10">
    <property type="entry name" value="Immunoglobulins"/>
    <property type="match status" value="1"/>
</dbReference>
<organism evidence="1 2">
    <name type="scientific">Candidatus Saganbacteria bacterium CG08_land_8_20_14_0_20_45_16</name>
    <dbReference type="NCBI Taxonomy" id="2014293"/>
    <lineage>
        <taxon>Bacteria</taxon>
        <taxon>Bacillati</taxon>
        <taxon>Saganbacteria</taxon>
    </lineage>
</organism>
<accession>A0A2H0XT44</accession>
<name>A0A2H0XT44_UNCSA</name>
<dbReference type="InterPro" id="IPR013431">
    <property type="entry name" value="Delta_60_rpt"/>
</dbReference>
<dbReference type="SUPFAM" id="SSF101898">
    <property type="entry name" value="NHL repeat"/>
    <property type="match status" value="1"/>
</dbReference>
<dbReference type="NCBIfam" id="TIGR02608">
    <property type="entry name" value="delta_60_rpt"/>
    <property type="match status" value="5"/>
</dbReference>
<protein>
    <recommendedName>
        <fullName evidence="3">Fibronectin type-III domain-containing protein</fullName>
    </recommendedName>
</protein>
<gene>
    <name evidence="1" type="ORF">COT42_08940</name>
</gene>
<comment type="caution">
    <text evidence="1">The sequence shown here is derived from an EMBL/GenBank/DDBJ whole genome shotgun (WGS) entry which is preliminary data.</text>
</comment>
<sequence>MFWDAVVGAHSYNLYWSNTSGVTKTNGTKIADVTSPYIHNNLVNGRAYYYVVTGVAVDNRESRESAEFVVVPQAVGALDESFNADGVVIYNGLSAWGTDVTESASGNLYVSGSIGLDLALLAFAENGEPLHTFGSDGVVRKDIAGSFDDGRALIFDQSGRLLVAGYGLIATKTSTAVLLRYDDSGHLDTSFGISGLATFGASSYTYNGWEGLALDSAGRIFAGGYYSQSELTSREGTIACYNDDGWLDLSFDGTGFVTYGEDNKHDYCQAVAVNSSGQVLACGTVGKETQDVALLRYEASGVIDETFDVAGLFSYDFGHRNDLGRALVLDNSGRILLLGFYRGSYGKMDTFVMRLLNDGVADPAFSVISLASSTFDIEGDFLALDKAGKILVAGRYGNDIFLRRYDSNGQLDTLFGDNGQVLFDHNLGIDSCIGGLVDHQGRIVLVGSVNAGNGLLLLRYK</sequence>
<evidence type="ECO:0000313" key="2">
    <source>
        <dbReference type="Proteomes" id="UP000231343"/>
    </source>
</evidence>
<dbReference type="Proteomes" id="UP000231343">
    <property type="component" value="Unassembled WGS sequence"/>
</dbReference>
<evidence type="ECO:0000313" key="1">
    <source>
        <dbReference type="EMBL" id="PIS28097.1"/>
    </source>
</evidence>
<dbReference type="Gene3D" id="2.80.10.50">
    <property type="match status" value="2"/>
</dbReference>
<proteinExistence type="predicted"/>
<dbReference type="EMBL" id="PEYM01000148">
    <property type="protein sequence ID" value="PIS28097.1"/>
    <property type="molecule type" value="Genomic_DNA"/>
</dbReference>
<evidence type="ECO:0008006" key="3">
    <source>
        <dbReference type="Google" id="ProtNLM"/>
    </source>
</evidence>
<dbReference type="InterPro" id="IPR013783">
    <property type="entry name" value="Ig-like_fold"/>
</dbReference>
<reference evidence="1 2" key="1">
    <citation type="submission" date="2017-09" db="EMBL/GenBank/DDBJ databases">
        <title>Depth-based differentiation of microbial function through sediment-hosted aquifers and enrichment of novel symbionts in the deep terrestrial subsurface.</title>
        <authorList>
            <person name="Probst A.J."/>
            <person name="Ladd B."/>
            <person name="Jarett J.K."/>
            <person name="Geller-Mcgrath D.E."/>
            <person name="Sieber C.M."/>
            <person name="Emerson J.B."/>
            <person name="Anantharaman K."/>
            <person name="Thomas B.C."/>
            <person name="Malmstrom R."/>
            <person name="Stieglmeier M."/>
            <person name="Klingl A."/>
            <person name="Woyke T."/>
            <person name="Ryan C.M."/>
            <person name="Banfield J.F."/>
        </authorList>
    </citation>
    <scope>NUCLEOTIDE SEQUENCE [LARGE SCALE GENOMIC DNA]</scope>
    <source>
        <strain evidence="1">CG08_land_8_20_14_0_20_45_16</strain>
    </source>
</reference>
<dbReference type="Pfam" id="PF17164">
    <property type="entry name" value="DUF5122"/>
    <property type="match status" value="2"/>
</dbReference>
<dbReference type="AlphaFoldDB" id="A0A2H0XT44"/>